<gene>
    <name evidence="1" type="ORF">BDQ12DRAFT_674322</name>
</gene>
<dbReference type="OrthoDB" id="2788229at2759"/>
<dbReference type="SUPFAM" id="SSF52047">
    <property type="entry name" value="RNI-like"/>
    <property type="match status" value="1"/>
</dbReference>
<dbReference type="Proteomes" id="UP000308652">
    <property type="component" value="Unassembled WGS sequence"/>
</dbReference>
<organism evidence="1 2">
    <name type="scientific">Crucibulum laeve</name>
    <dbReference type="NCBI Taxonomy" id="68775"/>
    <lineage>
        <taxon>Eukaryota</taxon>
        <taxon>Fungi</taxon>
        <taxon>Dikarya</taxon>
        <taxon>Basidiomycota</taxon>
        <taxon>Agaricomycotina</taxon>
        <taxon>Agaricomycetes</taxon>
        <taxon>Agaricomycetidae</taxon>
        <taxon>Agaricales</taxon>
        <taxon>Agaricineae</taxon>
        <taxon>Nidulariaceae</taxon>
        <taxon>Crucibulum</taxon>
    </lineage>
</organism>
<name>A0A5C3MD05_9AGAR</name>
<dbReference type="InterPro" id="IPR032675">
    <property type="entry name" value="LRR_dom_sf"/>
</dbReference>
<proteinExistence type="predicted"/>
<keyword evidence="2" id="KW-1185">Reference proteome</keyword>
<accession>A0A5C3MD05</accession>
<evidence type="ECO:0000313" key="2">
    <source>
        <dbReference type="Proteomes" id="UP000308652"/>
    </source>
</evidence>
<reference evidence="1 2" key="1">
    <citation type="journal article" date="2019" name="Nat. Ecol. Evol.">
        <title>Megaphylogeny resolves global patterns of mushroom evolution.</title>
        <authorList>
            <person name="Varga T."/>
            <person name="Krizsan K."/>
            <person name="Foldi C."/>
            <person name="Dima B."/>
            <person name="Sanchez-Garcia M."/>
            <person name="Sanchez-Ramirez S."/>
            <person name="Szollosi G.J."/>
            <person name="Szarkandi J.G."/>
            <person name="Papp V."/>
            <person name="Albert L."/>
            <person name="Andreopoulos W."/>
            <person name="Angelini C."/>
            <person name="Antonin V."/>
            <person name="Barry K.W."/>
            <person name="Bougher N.L."/>
            <person name="Buchanan P."/>
            <person name="Buyck B."/>
            <person name="Bense V."/>
            <person name="Catcheside P."/>
            <person name="Chovatia M."/>
            <person name="Cooper J."/>
            <person name="Damon W."/>
            <person name="Desjardin D."/>
            <person name="Finy P."/>
            <person name="Geml J."/>
            <person name="Haridas S."/>
            <person name="Hughes K."/>
            <person name="Justo A."/>
            <person name="Karasinski D."/>
            <person name="Kautmanova I."/>
            <person name="Kiss B."/>
            <person name="Kocsube S."/>
            <person name="Kotiranta H."/>
            <person name="LaButti K.M."/>
            <person name="Lechner B.E."/>
            <person name="Liimatainen K."/>
            <person name="Lipzen A."/>
            <person name="Lukacs Z."/>
            <person name="Mihaltcheva S."/>
            <person name="Morgado L.N."/>
            <person name="Niskanen T."/>
            <person name="Noordeloos M.E."/>
            <person name="Ohm R.A."/>
            <person name="Ortiz-Santana B."/>
            <person name="Ovrebo C."/>
            <person name="Racz N."/>
            <person name="Riley R."/>
            <person name="Savchenko A."/>
            <person name="Shiryaev A."/>
            <person name="Soop K."/>
            <person name="Spirin V."/>
            <person name="Szebenyi C."/>
            <person name="Tomsovsky M."/>
            <person name="Tulloss R.E."/>
            <person name="Uehling J."/>
            <person name="Grigoriev I.V."/>
            <person name="Vagvolgyi C."/>
            <person name="Papp T."/>
            <person name="Martin F.M."/>
            <person name="Miettinen O."/>
            <person name="Hibbett D.S."/>
            <person name="Nagy L.G."/>
        </authorList>
    </citation>
    <scope>NUCLEOTIDE SEQUENCE [LARGE SCALE GENOMIC DNA]</scope>
    <source>
        <strain evidence="1 2">CBS 166.37</strain>
    </source>
</reference>
<evidence type="ECO:0008006" key="3">
    <source>
        <dbReference type="Google" id="ProtNLM"/>
    </source>
</evidence>
<protein>
    <recommendedName>
        <fullName evidence="3">F-box domain-containing protein</fullName>
    </recommendedName>
</protein>
<evidence type="ECO:0000313" key="1">
    <source>
        <dbReference type="EMBL" id="TFK43060.1"/>
    </source>
</evidence>
<dbReference type="AlphaFoldDB" id="A0A5C3MD05"/>
<sequence>MSSSTVNNLHVPQEICDSIIDHLWDDLPSLSACSLVCRDWTHRSRYHFFYDIRLERRNDVTSFRRLLTTSAKHLVTLPRNLTIVFDDLIYTQPRYYYYSMPETLVHGIRLVAEMELEEILSLLPNLRSLSLDITGNTFWLSWESMSFWFKCAIAQVLQLPTLTHFDMHRFRIKPHSLAALIAHGRALEHLGIYNPHTLDYSTSAFFWSWFMDIELYRLPDPSYGAKIRCLRDLTLHLDRRDNRHPLANHIASDKSVFSLKNIRKLRLIESIELADHIGSSLEVLELQPFDLTSDKPYIDLSRSRLLHTLLVDFRSCKLMHNKPVTTGGRNIFQWLCSTLSSISVPNNLENITIIKAISRKTICHLHISWVDKDVDSQGWKSVCDTLMDKKFTMLRRLDIRICNRNIKVKRYHRMLKRTMNPLQTITGAAVVISFI</sequence>
<dbReference type="STRING" id="68775.A0A5C3MD05"/>
<dbReference type="Gene3D" id="3.80.10.10">
    <property type="entry name" value="Ribonuclease Inhibitor"/>
    <property type="match status" value="1"/>
</dbReference>
<dbReference type="EMBL" id="ML213591">
    <property type="protein sequence ID" value="TFK43060.1"/>
    <property type="molecule type" value="Genomic_DNA"/>
</dbReference>